<name>A0A327YSM9_9RHOB</name>
<sequence length="207" mass="23066">MRDLVTTTELAGKLKLSKGRISQMVSKGQLAGCYDGDGRARRFDLSKVAEKLSGRLDPGQLMGNGSQTKRALRDIASASDEPESKRPADSSPLAQRDSDRYEMARTQKVEEEARRLRRQNAEDAGRFVLASSVEAQVRRQMAKEVAQFETMLRDGARRVADEMGVDYLQVRRCLLDVWRAHRGQRSDGLADEAAAAAMSDDERDADF</sequence>
<accession>A0A327YSM9</accession>
<feature type="region of interest" description="Disordered" evidence="1">
    <location>
        <begin position="76"/>
        <end position="114"/>
    </location>
</feature>
<keyword evidence="3" id="KW-1185">Reference proteome</keyword>
<dbReference type="Proteomes" id="UP000249165">
    <property type="component" value="Unassembled WGS sequence"/>
</dbReference>
<proteinExistence type="predicted"/>
<dbReference type="EMBL" id="QLMG01000001">
    <property type="protein sequence ID" value="RAK24098.1"/>
    <property type="molecule type" value="Genomic_DNA"/>
</dbReference>
<reference evidence="2 3" key="1">
    <citation type="submission" date="2018-06" db="EMBL/GenBank/DDBJ databases">
        <title>Genomic Encyclopedia of Archaeal and Bacterial Type Strains, Phase II (KMG-II): from individual species to whole genera.</title>
        <authorList>
            <person name="Goeker M."/>
        </authorList>
    </citation>
    <scope>NUCLEOTIDE SEQUENCE [LARGE SCALE GENOMIC DNA]</scope>
    <source>
        <strain evidence="2 3">DSM 22011</strain>
    </source>
</reference>
<evidence type="ECO:0000256" key="1">
    <source>
        <dbReference type="SAM" id="MobiDB-lite"/>
    </source>
</evidence>
<feature type="region of interest" description="Disordered" evidence="1">
    <location>
        <begin position="184"/>
        <end position="207"/>
    </location>
</feature>
<feature type="compositionally biased region" description="Basic and acidic residues" evidence="1">
    <location>
        <begin position="96"/>
        <end position="114"/>
    </location>
</feature>
<evidence type="ECO:0000313" key="3">
    <source>
        <dbReference type="Proteomes" id="UP000249165"/>
    </source>
</evidence>
<protein>
    <submittedName>
        <fullName evidence="2">Uncharacterized protein</fullName>
    </submittedName>
</protein>
<dbReference type="RefSeq" id="WP_111549511.1">
    <property type="nucleotide sequence ID" value="NZ_LIQE01000057.1"/>
</dbReference>
<evidence type="ECO:0000313" key="2">
    <source>
        <dbReference type="EMBL" id="RAK24098.1"/>
    </source>
</evidence>
<gene>
    <name evidence="2" type="ORF">ATI53_1001205</name>
</gene>
<organism evidence="2 3">
    <name type="scientific">Salipiger aestuarii</name>
    <dbReference type="NCBI Taxonomy" id="568098"/>
    <lineage>
        <taxon>Bacteria</taxon>
        <taxon>Pseudomonadati</taxon>
        <taxon>Pseudomonadota</taxon>
        <taxon>Alphaproteobacteria</taxon>
        <taxon>Rhodobacterales</taxon>
        <taxon>Roseobacteraceae</taxon>
        <taxon>Salipiger</taxon>
    </lineage>
</organism>
<dbReference type="AlphaFoldDB" id="A0A327YSM9"/>
<comment type="caution">
    <text evidence="2">The sequence shown here is derived from an EMBL/GenBank/DDBJ whole genome shotgun (WGS) entry which is preliminary data.</text>
</comment>
<dbReference type="OrthoDB" id="7852579at2"/>